<proteinExistence type="predicted"/>
<dbReference type="InterPro" id="IPR001478">
    <property type="entry name" value="PDZ"/>
</dbReference>
<dbReference type="Pfam" id="PF17899">
    <property type="entry name" value="Peptidase_M61_N"/>
    <property type="match status" value="1"/>
</dbReference>
<name>A0ABS6MM08_9GAMM</name>
<dbReference type="SMART" id="SM00228">
    <property type="entry name" value="PDZ"/>
    <property type="match status" value="1"/>
</dbReference>
<dbReference type="InterPro" id="IPR040756">
    <property type="entry name" value="Peptidase_M61_N"/>
</dbReference>
<evidence type="ECO:0000313" key="2">
    <source>
        <dbReference type="EMBL" id="MBV2129837.1"/>
    </source>
</evidence>
<sequence length="610" mass="67936">MDLVSYQLKIQDIALHRIEVTINFMPAKRIHQLNMPAWIPGSYMIRDFAKHLLKITASDSSGPLPLLQMDKQSWQLNCRDLPVTVVYQVYAFDLSVRAAYVDDELAVLNPAALCLSVSDLEAVPQHVLVPKPEAETATNWRLATSLTPVNNTTVLGFGCYQAADYASLIDSPMLAGIFNLQQFQINDIPHYLVVTGDNLADLPRFKDDLQKICQQQSEVFGTLPADLNQYWFLLWVTDQGYGGLEHKFSTLLLCNRYDLPAANITQPDDNYQQLLALCSHEYFHSWWVKRLMPTEFKPYQLAAEQYTKQLWLYEGFTSYFDDLALVQAGLISPECYLTTLEKVISRVTRSPSENLQSLADSSFNAWTKFYKQDENAINAVVSYYAKGALLAFCLDAGLRQQGSSLQQLCQYMYQHYLETGTDDNSLFTSLNALGFENLAVAARNWVSQSEPLPLQQAATQLGLELSFRPATDHNDLGGPAESNPPANLPAYLAAATKVQQGLVTISQVIDGGTAHQAGLIVGDQLLALAGRRITEQSLPQLLRRLPSDTEQILTIYRKDRLLTLRLPIRTAAATVAVLRFTDCKKASQWLQCGVILPPAATADQAAPATS</sequence>
<evidence type="ECO:0000259" key="1">
    <source>
        <dbReference type="PROSITE" id="PS50106"/>
    </source>
</evidence>
<comment type="caution">
    <text evidence="2">The sequence shown here is derived from an EMBL/GenBank/DDBJ whole genome shotgun (WGS) entry which is preliminary data.</text>
</comment>
<dbReference type="RefSeq" id="WP_217669510.1">
    <property type="nucleotide sequence ID" value="NZ_JAHRID010000005.1"/>
</dbReference>
<reference evidence="2 3" key="1">
    <citation type="submission" date="2021-06" db="EMBL/GenBank/DDBJ databases">
        <title>Rheinheimera indica sp. nov., isolated from deep-sea sediment.</title>
        <authorList>
            <person name="Wang Z."/>
            <person name="Zhang X.-Y."/>
        </authorList>
    </citation>
    <scope>NUCLEOTIDE SEQUENCE [LARGE SCALE GENOMIC DNA]</scope>
    <source>
        <strain evidence="2 3">SM2107</strain>
    </source>
</reference>
<dbReference type="PROSITE" id="PS50106">
    <property type="entry name" value="PDZ"/>
    <property type="match status" value="1"/>
</dbReference>
<protein>
    <submittedName>
        <fullName evidence="2">PDZ domain-containing protein</fullName>
    </submittedName>
</protein>
<dbReference type="Proteomes" id="UP000704611">
    <property type="component" value="Unassembled WGS sequence"/>
</dbReference>
<dbReference type="PIRSF" id="PIRSF016493">
    <property type="entry name" value="Glycyl_aminpptds"/>
    <property type="match status" value="1"/>
</dbReference>
<feature type="domain" description="PDZ" evidence="1">
    <location>
        <begin position="503"/>
        <end position="557"/>
    </location>
</feature>
<accession>A0ABS6MM08</accession>
<dbReference type="InterPro" id="IPR007963">
    <property type="entry name" value="Peptidase_M61_catalytic"/>
</dbReference>
<organism evidence="2 3">
    <name type="scientific">Arsukibacterium indicum</name>
    <dbReference type="NCBI Taxonomy" id="2848612"/>
    <lineage>
        <taxon>Bacteria</taxon>
        <taxon>Pseudomonadati</taxon>
        <taxon>Pseudomonadota</taxon>
        <taxon>Gammaproteobacteria</taxon>
        <taxon>Chromatiales</taxon>
        <taxon>Chromatiaceae</taxon>
        <taxon>Arsukibacterium</taxon>
    </lineage>
</organism>
<dbReference type="InterPro" id="IPR024191">
    <property type="entry name" value="Peptidase_M61"/>
</dbReference>
<gene>
    <name evidence="2" type="ORF">KQY15_12150</name>
</gene>
<keyword evidence="3" id="KW-1185">Reference proteome</keyword>
<dbReference type="Pfam" id="PF05299">
    <property type="entry name" value="Peptidase_M61"/>
    <property type="match status" value="1"/>
</dbReference>
<evidence type="ECO:0000313" key="3">
    <source>
        <dbReference type="Proteomes" id="UP000704611"/>
    </source>
</evidence>
<dbReference type="EMBL" id="JAHRID010000005">
    <property type="protein sequence ID" value="MBV2129837.1"/>
    <property type="molecule type" value="Genomic_DNA"/>
</dbReference>